<keyword evidence="1" id="KW-0812">Transmembrane</keyword>
<organism evidence="4 5">
    <name type="scientific">Bacillus aquiflavi</name>
    <dbReference type="NCBI Taxonomy" id="2672567"/>
    <lineage>
        <taxon>Bacteria</taxon>
        <taxon>Bacillati</taxon>
        <taxon>Bacillota</taxon>
        <taxon>Bacilli</taxon>
        <taxon>Bacillales</taxon>
        <taxon>Bacillaceae</taxon>
        <taxon>Bacillus</taxon>
    </lineage>
</organism>
<dbReference type="InterPro" id="IPR038765">
    <property type="entry name" value="Papain-like_cys_pep_sf"/>
</dbReference>
<accession>A0A6B3W3S4</accession>
<feature type="domain" description="Transglutaminase-like" evidence="2">
    <location>
        <begin position="56"/>
        <end position="116"/>
    </location>
</feature>
<sequence length="307" mass="35221">MRSTTLSPVDDEIKSLASKITKDGKNNLEKAKLLFDYIVEQFVYHYPPKKRGAKSFLQEKRGDCGEYSSLFSSCCRAIGIPCRTLIGTWATGKLSAHVWNEAFIEGKGWIPVDCSMAHVQKKKKWQFLFSNIKTVPWEKYFGQTENQRIVFSFDADLPLNPEYPHIRGEEIPKQIDSVYIIQDRPFYWGYQTLNGNAPYMQPVYVRFDNENLAEPVTKPKATSYLGVWKVKESGMRSLLLSMKYGAFILLLLTFLAELFTEHSSLPVVKASLFVMIGLSFLLRRERVLLFSVLTFLFTLSLLSSIFS</sequence>
<evidence type="ECO:0000259" key="2">
    <source>
        <dbReference type="SMART" id="SM00460"/>
    </source>
</evidence>
<dbReference type="PANTHER" id="PTHR38339">
    <property type="entry name" value="TRANSGLUTAMINASE DOMAIN PROTEIN"/>
    <property type="match status" value="1"/>
</dbReference>
<evidence type="ECO:0000313" key="3">
    <source>
        <dbReference type="EMBL" id="MBA4537888.1"/>
    </source>
</evidence>
<evidence type="ECO:0000313" key="6">
    <source>
        <dbReference type="Proteomes" id="UP000570010"/>
    </source>
</evidence>
<dbReference type="AlphaFoldDB" id="A0A6B3W3S4"/>
<name>A0A6B3W3S4_9BACI</name>
<dbReference type="SUPFAM" id="SSF54001">
    <property type="entry name" value="Cysteine proteinases"/>
    <property type="match status" value="1"/>
</dbReference>
<keyword evidence="1" id="KW-0472">Membrane</keyword>
<evidence type="ECO:0000313" key="5">
    <source>
        <dbReference type="Proteomes" id="UP000472971"/>
    </source>
</evidence>
<dbReference type="EMBL" id="JACEIO010000029">
    <property type="protein sequence ID" value="MBA4537888.1"/>
    <property type="molecule type" value="Genomic_DNA"/>
</dbReference>
<feature type="transmembrane region" description="Helical" evidence="1">
    <location>
        <begin position="287"/>
        <end position="306"/>
    </location>
</feature>
<dbReference type="EMBL" id="JAAIWN010000027">
    <property type="protein sequence ID" value="NEY82144.1"/>
    <property type="molecule type" value="Genomic_DNA"/>
</dbReference>
<proteinExistence type="predicted"/>
<keyword evidence="1" id="KW-1133">Transmembrane helix</keyword>
<dbReference type="SMART" id="SM00460">
    <property type="entry name" value="TGc"/>
    <property type="match status" value="1"/>
</dbReference>
<gene>
    <name evidence="4" type="ORF">G4D64_11685</name>
    <name evidence="3" type="ORF">H1Z61_12295</name>
</gene>
<comment type="caution">
    <text evidence="4">The sequence shown here is derived from an EMBL/GenBank/DDBJ whole genome shotgun (WGS) entry which is preliminary data.</text>
</comment>
<keyword evidence="5" id="KW-1185">Reference proteome</keyword>
<dbReference type="Gene3D" id="3.10.620.30">
    <property type="match status" value="1"/>
</dbReference>
<evidence type="ECO:0000313" key="4">
    <source>
        <dbReference type="EMBL" id="NEY82144.1"/>
    </source>
</evidence>
<reference evidence="4 5" key="1">
    <citation type="submission" date="2020-02" db="EMBL/GenBank/DDBJ databases">
        <title>Bacillus aquiflavi sp. nov., isolated from yellow water of strong flavor Chinese baijiu in Yibin region of China.</title>
        <authorList>
            <person name="Xie J."/>
        </authorList>
    </citation>
    <scope>NUCLEOTIDE SEQUENCE [LARGE SCALE GENOMIC DNA]</scope>
    <source>
        <strain evidence="4 5">3H-10</strain>
    </source>
</reference>
<dbReference type="RefSeq" id="WP_163242528.1">
    <property type="nucleotide sequence ID" value="NZ_CP082780.1"/>
</dbReference>
<reference evidence="3 6" key="2">
    <citation type="submission" date="2020-07" db="EMBL/GenBank/DDBJ databases">
        <authorList>
            <person name="Feng H."/>
        </authorList>
    </citation>
    <scope>NUCLEOTIDE SEQUENCE [LARGE SCALE GENOMIC DNA]</scope>
    <source>
        <strain evidence="6">s-12</strain>
        <strain evidence="3">S-12</strain>
    </source>
</reference>
<dbReference type="PANTHER" id="PTHR38339:SF1">
    <property type="entry name" value="TRANSGLUTAMINASE-LIKE DOMAIN-CONTAINING PROTEIN"/>
    <property type="match status" value="1"/>
</dbReference>
<dbReference type="Proteomes" id="UP000472971">
    <property type="component" value="Unassembled WGS sequence"/>
</dbReference>
<dbReference type="InterPro" id="IPR002931">
    <property type="entry name" value="Transglutaminase-like"/>
</dbReference>
<protein>
    <submittedName>
        <fullName evidence="4">Transglutaminase domain-containing protein</fullName>
    </submittedName>
</protein>
<dbReference type="Pfam" id="PF01841">
    <property type="entry name" value="Transglut_core"/>
    <property type="match status" value="1"/>
</dbReference>
<feature type="transmembrane region" description="Helical" evidence="1">
    <location>
        <begin position="265"/>
        <end position="282"/>
    </location>
</feature>
<dbReference type="Proteomes" id="UP000570010">
    <property type="component" value="Unassembled WGS sequence"/>
</dbReference>
<feature type="transmembrane region" description="Helical" evidence="1">
    <location>
        <begin position="238"/>
        <end position="259"/>
    </location>
</feature>
<evidence type="ECO:0000256" key="1">
    <source>
        <dbReference type="SAM" id="Phobius"/>
    </source>
</evidence>